<dbReference type="InterPro" id="IPR015943">
    <property type="entry name" value="WD40/YVTN_repeat-like_dom_sf"/>
</dbReference>
<evidence type="ECO:0000256" key="1">
    <source>
        <dbReference type="ARBA" id="ARBA00004561"/>
    </source>
</evidence>
<keyword evidence="3" id="KW-1029">Fimbrium biogenesis</keyword>
<evidence type="ECO:0000256" key="2">
    <source>
        <dbReference type="ARBA" id="ARBA00008387"/>
    </source>
</evidence>
<comment type="subcellular location">
    <subcellularLocation>
        <location evidence="1">Fimbrium</location>
    </subcellularLocation>
</comment>
<dbReference type="Gene3D" id="2.130.10.10">
    <property type="entry name" value="YVTN repeat-like/Quinoprotein amine dehydrogenase"/>
    <property type="match status" value="1"/>
</dbReference>
<protein>
    <submittedName>
        <fullName evidence="8">Pilus assembly protein</fullName>
    </submittedName>
</protein>
<dbReference type="EMBL" id="MDEG01000020">
    <property type="protein sequence ID" value="PPU95986.1"/>
    <property type="molecule type" value="Genomic_DNA"/>
</dbReference>
<dbReference type="InterPro" id="IPR011047">
    <property type="entry name" value="Quinoprotein_ADH-like_sf"/>
</dbReference>
<accession>A0A2S7ESA8</accession>
<feature type="domain" description="PilY1 beta-propeller" evidence="7">
    <location>
        <begin position="238"/>
        <end position="539"/>
    </location>
</feature>
<evidence type="ECO:0000256" key="3">
    <source>
        <dbReference type="ARBA" id="ARBA00022558"/>
    </source>
</evidence>
<proteinExistence type="inferred from homology"/>
<evidence type="ECO:0000256" key="4">
    <source>
        <dbReference type="ARBA" id="ARBA00022723"/>
    </source>
</evidence>
<comment type="similarity">
    <text evidence="2">Belongs to the PilY1 family.</text>
</comment>
<keyword evidence="6" id="KW-0281">Fimbrium</keyword>
<dbReference type="OrthoDB" id="7156875at2"/>
<dbReference type="GO" id="GO:0046872">
    <property type="term" value="F:metal ion binding"/>
    <property type="evidence" value="ECO:0007669"/>
    <property type="project" value="UniProtKB-KW"/>
</dbReference>
<name>A0A2S7ESA8_9XANT</name>
<dbReference type="Proteomes" id="UP000238261">
    <property type="component" value="Unassembled WGS sequence"/>
</dbReference>
<dbReference type="GO" id="GO:0009289">
    <property type="term" value="C:pilus"/>
    <property type="evidence" value="ECO:0007669"/>
    <property type="project" value="UniProtKB-SubCell"/>
</dbReference>
<evidence type="ECO:0000313" key="9">
    <source>
        <dbReference type="Proteomes" id="UP000238261"/>
    </source>
</evidence>
<keyword evidence="4" id="KW-0479">Metal-binding</keyword>
<dbReference type="InterPro" id="IPR008707">
    <property type="entry name" value="B-propeller_PilY1"/>
</dbReference>
<evidence type="ECO:0000256" key="6">
    <source>
        <dbReference type="ARBA" id="ARBA00023263"/>
    </source>
</evidence>
<reference evidence="9" key="1">
    <citation type="submission" date="2016-08" db="EMBL/GenBank/DDBJ databases">
        <authorList>
            <person name="Merda D."/>
            <person name="Briand M."/>
            <person name="Taghouti G."/>
            <person name="Carrere S."/>
            <person name="Gouzy J."/>
            <person name="Portier P."/>
            <person name="Jacques M.-A."/>
            <person name="Fischer-Le Saux M."/>
        </authorList>
    </citation>
    <scope>NUCLEOTIDE SEQUENCE [LARGE SCALE GENOMIC DNA]</scope>
    <source>
        <strain evidence="9">CFBP1156</strain>
    </source>
</reference>
<comment type="caution">
    <text evidence="8">The sequence shown here is derived from an EMBL/GenBank/DDBJ whole genome shotgun (WGS) entry which is preliminary data.</text>
</comment>
<organism evidence="8 9">
    <name type="scientific">Xanthomonas hyacinthi</name>
    <dbReference type="NCBI Taxonomy" id="56455"/>
    <lineage>
        <taxon>Bacteria</taxon>
        <taxon>Pseudomonadati</taxon>
        <taxon>Pseudomonadota</taxon>
        <taxon>Gammaproteobacteria</taxon>
        <taxon>Lysobacterales</taxon>
        <taxon>Lysobacteraceae</taxon>
        <taxon>Xanthomonas</taxon>
    </lineage>
</organism>
<evidence type="ECO:0000313" key="8">
    <source>
        <dbReference type="EMBL" id="PPU95986.1"/>
    </source>
</evidence>
<dbReference type="AlphaFoldDB" id="A0A2S7ESA8"/>
<keyword evidence="9" id="KW-1185">Reference proteome</keyword>
<dbReference type="SUPFAM" id="SSF50998">
    <property type="entry name" value="Quinoprotein alcohol dehydrogenase-like"/>
    <property type="match status" value="1"/>
</dbReference>
<evidence type="ECO:0000259" key="7">
    <source>
        <dbReference type="Pfam" id="PF05567"/>
    </source>
</evidence>
<sequence>MRYWKNDLRTDMENNVPTTNADPAFWQHMVTFGISIGEKGTLNPATDLPAITAGTKSWPATSNNSIVNIDDLWHATINGRGDFVVATDPDGFVQGITSALSAITERTGSFSNVSASSTSLNSGTRLFQATYKSGLWTGDVAAYAVSASGVATTASWRASERIPATNRKIFTSDGTAGAVFPTAAQTAALERVGTTNYPVTGAENAAYISGTRTLELQNGGSLRNRVQVLGDIVSSSPAYVSDTDTLYVGANDGMLHAFNAASGVELFGFIPSGISLANLNTLSRPDYAHRFFVDGPVVASSRTQTPNKNILVAALGKGGKGLFALDVTNPAAFTAANFKWEAGTSDADMGLVQARPFITKLNNGVTALIVSNGLNSTNGRAVLFIYNLDTGALIRKIDTGIGSAVTDSADSNGLSESVGWDADGSGTVDYVYAGDMLGNVWKFNLSATTSASWGVSGNAPIFSATYTGATPATRQPITGGLTVAMHPTTYQTWVFFGTGRLMTSGDMTNKAVQTIYGFVDDGTAKSRSGTAANLTSRSLVVTSSGLRSFQANAALPAGSKGWYVDLLTPPNGTVEGERVVSGPQLLSDVLVFSSVIPTASACTPDGIGYLNALDAFTGTGTSSPFFDANGNGNFSDDTLASGSGTKLPVGSVNPGIGMTTQPSLLNGLVTVGGSSGSMANLKIPEARNVGRVSWREVKKGD</sequence>
<evidence type="ECO:0000256" key="5">
    <source>
        <dbReference type="ARBA" id="ARBA00022837"/>
    </source>
</evidence>
<gene>
    <name evidence="8" type="ORF">XhyaCFBP1156_17125</name>
</gene>
<keyword evidence="5" id="KW-0106">Calcium</keyword>
<dbReference type="Pfam" id="PF05567">
    <property type="entry name" value="T4P_PilY1"/>
    <property type="match status" value="1"/>
</dbReference>